<feature type="transmembrane region" description="Helical" evidence="13">
    <location>
        <begin position="124"/>
        <end position="143"/>
    </location>
</feature>
<evidence type="ECO:0000256" key="10">
    <source>
        <dbReference type="ARBA" id="ARBA00022967"/>
    </source>
</evidence>
<protein>
    <submittedName>
        <fullName evidence="16">ABC-type dipeptide/oligopeptide/nickel transport system ATPase component</fullName>
    </submittedName>
</protein>
<reference evidence="16 17" key="1">
    <citation type="journal article" date="2015" name="Stand. Genomic Sci.">
        <title>Genomic Encyclopedia of Bacterial and Archaeal Type Strains, Phase III: the genomes of soil and plant-associated and newly described type strains.</title>
        <authorList>
            <person name="Whitman W.B."/>
            <person name="Woyke T."/>
            <person name="Klenk H.P."/>
            <person name="Zhou Y."/>
            <person name="Lilburn T.G."/>
            <person name="Beck B.J."/>
            <person name="De Vos P."/>
            <person name="Vandamme P."/>
            <person name="Eisen J.A."/>
            <person name="Garrity G."/>
            <person name="Hugenholtz P."/>
            <person name="Kyrpides N.C."/>
        </authorList>
    </citation>
    <scope>NUCLEOTIDE SEQUENCE [LARGE SCALE GENOMIC DNA]</scope>
    <source>
        <strain evidence="16 17">CGMCC 1.10116</strain>
    </source>
</reference>
<dbReference type="GO" id="GO:0005524">
    <property type="term" value="F:ATP binding"/>
    <property type="evidence" value="ECO:0007669"/>
    <property type="project" value="UniProtKB-KW"/>
</dbReference>
<evidence type="ECO:0000256" key="13">
    <source>
        <dbReference type="RuleBase" id="RU363032"/>
    </source>
</evidence>
<evidence type="ECO:0000256" key="4">
    <source>
        <dbReference type="ARBA" id="ARBA00022448"/>
    </source>
</evidence>
<dbReference type="SUPFAM" id="SSF161098">
    <property type="entry name" value="MetI-like"/>
    <property type="match status" value="1"/>
</dbReference>
<dbReference type="RefSeq" id="WP_144449165.1">
    <property type="nucleotide sequence ID" value="NZ_VLKZ01000002.1"/>
</dbReference>
<dbReference type="PANTHER" id="PTHR43297">
    <property type="entry name" value="OLIGOPEPTIDE TRANSPORT ATP-BINDING PROTEIN APPD"/>
    <property type="match status" value="1"/>
</dbReference>
<evidence type="ECO:0000259" key="15">
    <source>
        <dbReference type="PROSITE" id="PS50928"/>
    </source>
</evidence>
<gene>
    <name evidence="16" type="ORF">IQ10_00789</name>
</gene>
<dbReference type="GO" id="GO:0005886">
    <property type="term" value="C:plasma membrane"/>
    <property type="evidence" value="ECO:0007669"/>
    <property type="project" value="UniProtKB-SubCell"/>
</dbReference>
<dbReference type="Pfam" id="PF00528">
    <property type="entry name" value="BPD_transp_1"/>
    <property type="match status" value="1"/>
</dbReference>
<keyword evidence="11 13" id="KW-1133">Transmembrane helix</keyword>
<comment type="similarity">
    <text evidence="13">Belongs to the binding-protein-dependent transport system permease family.</text>
</comment>
<evidence type="ECO:0000256" key="5">
    <source>
        <dbReference type="ARBA" id="ARBA00022475"/>
    </source>
</evidence>
<keyword evidence="5" id="KW-1003">Cell membrane</keyword>
<keyword evidence="4 13" id="KW-0813">Transport</keyword>
<dbReference type="PANTHER" id="PTHR43297:SF14">
    <property type="entry name" value="ATPASE AAA-TYPE CORE DOMAIN-CONTAINING PROTEIN"/>
    <property type="match status" value="1"/>
</dbReference>
<dbReference type="InterPro" id="IPR003593">
    <property type="entry name" value="AAA+_ATPase"/>
</dbReference>
<comment type="subcellular location">
    <subcellularLocation>
        <location evidence="13">Cell membrane</location>
        <topology evidence="13">Multi-pass membrane protein</topology>
    </subcellularLocation>
    <subcellularLocation>
        <location evidence="2">Cell membrane</location>
        <topology evidence="2">Peripheral membrane protein</topology>
    </subcellularLocation>
    <subcellularLocation>
        <location evidence="1">Membrane</location>
        <topology evidence="1">Multi-pass membrane protein</topology>
    </subcellularLocation>
</comment>
<name>A0A562QQP8_9BACI</name>
<dbReference type="SMART" id="SM00382">
    <property type="entry name" value="AAA"/>
    <property type="match status" value="1"/>
</dbReference>
<dbReference type="Gene3D" id="1.10.3720.10">
    <property type="entry name" value="MetI-like"/>
    <property type="match status" value="1"/>
</dbReference>
<accession>A0A562QQP8</accession>
<keyword evidence="8" id="KW-0547">Nucleotide-binding</keyword>
<comment type="similarity">
    <text evidence="3">Belongs to the ABC transporter superfamily.</text>
</comment>
<keyword evidence="9" id="KW-0067">ATP-binding</keyword>
<keyword evidence="10" id="KW-1278">Translocase</keyword>
<evidence type="ECO:0000256" key="6">
    <source>
        <dbReference type="ARBA" id="ARBA00022519"/>
    </source>
</evidence>
<keyword evidence="17" id="KW-1185">Reference proteome</keyword>
<organism evidence="16 17">
    <name type="scientific">Halalkalibacter nanhaiisediminis</name>
    <dbReference type="NCBI Taxonomy" id="688079"/>
    <lineage>
        <taxon>Bacteria</taxon>
        <taxon>Bacillati</taxon>
        <taxon>Bacillota</taxon>
        <taxon>Bacilli</taxon>
        <taxon>Bacillales</taxon>
        <taxon>Bacillaceae</taxon>
        <taxon>Halalkalibacter</taxon>
    </lineage>
</organism>
<feature type="transmembrane region" description="Helical" evidence="13">
    <location>
        <begin position="200"/>
        <end position="220"/>
    </location>
</feature>
<dbReference type="InterPro" id="IPR050388">
    <property type="entry name" value="ABC_Ni/Peptide_Import"/>
</dbReference>
<dbReference type="EMBL" id="VLKZ01000002">
    <property type="protein sequence ID" value="TWI59078.1"/>
    <property type="molecule type" value="Genomic_DNA"/>
</dbReference>
<evidence type="ECO:0000256" key="2">
    <source>
        <dbReference type="ARBA" id="ARBA00004202"/>
    </source>
</evidence>
<sequence length="552" mass="61887">MHRYVGTIGLLIFLAVAIFAPVISTHDPSSYDGPSLSPPNEEFILGTNDLGQDLFSQLIHSTRTSLLVGAVVAIISTMISVVIGLLSGYNRRLDPYLMGLCNMLLTIPQLLIVIIVVAFSGSDLWNVILVLSLLSWPAYARIIRSQVLSLQEREYVKAAQMFGAKQLYILYKHILPNIHPLASVKFITTAKSAIVAEASLSFLGLGDVTELSWGMMLHYAFQSDSIFISSAWQWWVLPPTLCIILLTLCFSFLGYKGESEPYKQWRGIKKQANRKNELLYKEITKQENNPNVLLQVTNLQVRYLEKRIHQKNQYQFEPALNDISLTLYKGEILTLIGESGSGKTTLAKAILGMVPNAEIKGAIYFQGESLMDLETKKRNQKRWIDISIIFQDSKQALNPVLKIGEQIDEVLIHHLGMNKQAARERTKSLLHDVGLAPHILTMHPHELSGGMCTRVVIAMAVACEPKLLIADEPTSSLDAITRQKVIELLQEKAKQFDLSMIFITHDMTVVSKIAHTVAVLKGGQIVEQAPVWKVFNHPDHFYTKKLLETRGY</sequence>
<dbReference type="AlphaFoldDB" id="A0A562QQP8"/>
<dbReference type="InterPro" id="IPR035906">
    <property type="entry name" value="MetI-like_sf"/>
</dbReference>
<dbReference type="Pfam" id="PF00005">
    <property type="entry name" value="ABC_tran"/>
    <property type="match status" value="1"/>
</dbReference>
<dbReference type="GO" id="GO:0055085">
    <property type="term" value="P:transmembrane transport"/>
    <property type="evidence" value="ECO:0007669"/>
    <property type="project" value="InterPro"/>
</dbReference>
<evidence type="ECO:0000313" key="16">
    <source>
        <dbReference type="EMBL" id="TWI59078.1"/>
    </source>
</evidence>
<dbReference type="InterPro" id="IPR027417">
    <property type="entry name" value="P-loop_NTPase"/>
</dbReference>
<dbReference type="OrthoDB" id="9783218at2"/>
<dbReference type="PROSITE" id="PS00211">
    <property type="entry name" value="ABC_TRANSPORTER_1"/>
    <property type="match status" value="1"/>
</dbReference>
<comment type="caution">
    <text evidence="16">The sequence shown here is derived from an EMBL/GenBank/DDBJ whole genome shotgun (WGS) entry which is preliminary data.</text>
</comment>
<evidence type="ECO:0000256" key="12">
    <source>
        <dbReference type="ARBA" id="ARBA00023136"/>
    </source>
</evidence>
<dbReference type="PROSITE" id="PS50928">
    <property type="entry name" value="ABC_TM1"/>
    <property type="match status" value="1"/>
</dbReference>
<evidence type="ECO:0000256" key="8">
    <source>
        <dbReference type="ARBA" id="ARBA00022741"/>
    </source>
</evidence>
<keyword evidence="6" id="KW-0997">Cell inner membrane</keyword>
<feature type="transmembrane region" description="Helical" evidence="13">
    <location>
        <begin position="96"/>
        <end position="118"/>
    </location>
</feature>
<proteinExistence type="inferred from homology"/>
<feature type="transmembrane region" description="Helical" evidence="13">
    <location>
        <begin position="232"/>
        <end position="255"/>
    </location>
</feature>
<dbReference type="InterPro" id="IPR003439">
    <property type="entry name" value="ABC_transporter-like_ATP-bd"/>
</dbReference>
<evidence type="ECO:0000256" key="9">
    <source>
        <dbReference type="ARBA" id="ARBA00022840"/>
    </source>
</evidence>
<keyword evidence="12 13" id="KW-0472">Membrane</keyword>
<dbReference type="InterPro" id="IPR000515">
    <property type="entry name" value="MetI-like"/>
</dbReference>
<feature type="domain" description="ABC transporter" evidence="14">
    <location>
        <begin position="299"/>
        <end position="547"/>
    </location>
</feature>
<dbReference type="Proteomes" id="UP000315711">
    <property type="component" value="Unassembled WGS sequence"/>
</dbReference>
<dbReference type="SUPFAM" id="SSF52540">
    <property type="entry name" value="P-loop containing nucleoside triphosphate hydrolases"/>
    <property type="match status" value="1"/>
</dbReference>
<feature type="domain" description="ABC transmembrane type-1" evidence="15">
    <location>
        <begin position="62"/>
        <end position="254"/>
    </location>
</feature>
<keyword evidence="7 13" id="KW-0812">Transmembrane</keyword>
<evidence type="ECO:0000313" key="17">
    <source>
        <dbReference type="Proteomes" id="UP000315711"/>
    </source>
</evidence>
<dbReference type="CDD" id="cd03257">
    <property type="entry name" value="ABC_NikE_OppD_transporters"/>
    <property type="match status" value="1"/>
</dbReference>
<feature type="transmembrane region" description="Helical" evidence="13">
    <location>
        <begin position="66"/>
        <end position="89"/>
    </location>
</feature>
<evidence type="ECO:0000256" key="3">
    <source>
        <dbReference type="ARBA" id="ARBA00005417"/>
    </source>
</evidence>
<dbReference type="InterPro" id="IPR017871">
    <property type="entry name" value="ABC_transporter-like_CS"/>
</dbReference>
<evidence type="ECO:0000256" key="11">
    <source>
        <dbReference type="ARBA" id="ARBA00022989"/>
    </source>
</evidence>
<dbReference type="Gene3D" id="3.40.50.300">
    <property type="entry name" value="P-loop containing nucleotide triphosphate hydrolases"/>
    <property type="match status" value="1"/>
</dbReference>
<evidence type="ECO:0000259" key="14">
    <source>
        <dbReference type="PROSITE" id="PS50893"/>
    </source>
</evidence>
<dbReference type="GO" id="GO:0016887">
    <property type="term" value="F:ATP hydrolysis activity"/>
    <property type="evidence" value="ECO:0007669"/>
    <property type="project" value="InterPro"/>
</dbReference>
<dbReference type="PROSITE" id="PS50893">
    <property type="entry name" value="ABC_TRANSPORTER_2"/>
    <property type="match status" value="1"/>
</dbReference>
<evidence type="ECO:0000256" key="7">
    <source>
        <dbReference type="ARBA" id="ARBA00022692"/>
    </source>
</evidence>
<evidence type="ECO:0000256" key="1">
    <source>
        <dbReference type="ARBA" id="ARBA00004141"/>
    </source>
</evidence>
<dbReference type="CDD" id="cd06261">
    <property type="entry name" value="TM_PBP2"/>
    <property type="match status" value="1"/>
</dbReference>